<accession>A0A841SXA4</accession>
<proteinExistence type="inferred from homology"/>
<dbReference type="GO" id="GO:0005886">
    <property type="term" value="C:plasma membrane"/>
    <property type="evidence" value="ECO:0007669"/>
    <property type="project" value="UniProtKB-SubCell"/>
</dbReference>
<evidence type="ECO:0000256" key="5">
    <source>
        <dbReference type="ARBA" id="ARBA00022989"/>
    </source>
</evidence>
<comment type="similarity">
    <text evidence="2">Belongs to the UPF0719 family.</text>
</comment>
<keyword evidence="3" id="KW-1003">Cell membrane</keyword>
<feature type="transmembrane region" description="Helical" evidence="7">
    <location>
        <begin position="6"/>
        <end position="31"/>
    </location>
</feature>
<dbReference type="PANTHER" id="PTHR40043:SF1">
    <property type="entry name" value="UPF0719 INNER MEMBRANE PROTEIN YJFL"/>
    <property type="match status" value="1"/>
</dbReference>
<feature type="transmembrane region" description="Helical" evidence="7">
    <location>
        <begin position="69"/>
        <end position="90"/>
    </location>
</feature>
<comment type="subcellular location">
    <subcellularLocation>
        <location evidence="1">Cell membrane</location>
        <topology evidence="1">Multi-pass membrane protein</topology>
    </subcellularLocation>
</comment>
<name>A0A841SXA4_9BACL</name>
<keyword evidence="6 7" id="KW-0472">Membrane</keyword>
<evidence type="ECO:0000256" key="6">
    <source>
        <dbReference type="ARBA" id="ARBA00023136"/>
    </source>
</evidence>
<keyword evidence="4 7" id="KW-0812">Transmembrane</keyword>
<comment type="caution">
    <text evidence="8">The sequence shown here is derived from an EMBL/GenBank/DDBJ whole genome shotgun (WGS) entry which is preliminary data.</text>
</comment>
<evidence type="ECO:0000256" key="1">
    <source>
        <dbReference type="ARBA" id="ARBA00004651"/>
    </source>
</evidence>
<dbReference type="EMBL" id="JACJVQ010000007">
    <property type="protein sequence ID" value="MBB6634470.1"/>
    <property type="molecule type" value="Genomic_DNA"/>
</dbReference>
<dbReference type="Proteomes" id="UP000535838">
    <property type="component" value="Unassembled WGS sequence"/>
</dbReference>
<dbReference type="Pfam" id="PF03994">
    <property type="entry name" value="DUF350"/>
    <property type="match status" value="1"/>
</dbReference>
<sequence>MTEFVNIVVSVAVIIVLQMAGMLIFSLMTPFNDLEELKKGNSAVGIAFGGKFLSTAVILGVSAYTNTSIWHMMLWFAIGYVILIATYWIFELLTPGLRISEHLRKGNTAVAVLLFCVFLGTSFAVSSLII</sequence>
<evidence type="ECO:0000256" key="3">
    <source>
        <dbReference type="ARBA" id="ARBA00022475"/>
    </source>
</evidence>
<dbReference type="RefSeq" id="WP_185119711.1">
    <property type="nucleotide sequence ID" value="NZ_JACJVQ010000007.1"/>
</dbReference>
<evidence type="ECO:0000313" key="8">
    <source>
        <dbReference type="EMBL" id="MBB6634470.1"/>
    </source>
</evidence>
<keyword evidence="9" id="KW-1185">Reference proteome</keyword>
<reference evidence="8 9" key="1">
    <citation type="submission" date="2020-08" db="EMBL/GenBank/DDBJ databases">
        <title>Cohnella phylogeny.</title>
        <authorList>
            <person name="Dunlap C."/>
        </authorList>
    </citation>
    <scope>NUCLEOTIDE SEQUENCE [LARGE SCALE GENOMIC DNA]</scope>
    <source>
        <strain evidence="8 9">DSM 25241</strain>
    </source>
</reference>
<dbReference type="PANTHER" id="PTHR40043">
    <property type="entry name" value="UPF0719 INNER MEMBRANE PROTEIN YJFL"/>
    <property type="match status" value="1"/>
</dbReference>
<evidence type="ECO:0000256" key="2">
    <source>
        <dbReference type="ARBA" id="ARBA00005779"/>
    </source>
</evidence>
<dbReference type="InterPro" id="IPR007140">
    <property type="entry name" value="DUF350"/>
</dbReference>
<dbReference type="AlphaFoldDB" id="A0A841SXA4"/>
<organism evidence="8 9">
    <name type="scientific">Cohnella thailandensis</name>
    <dbReference type="NCBI Taxonomy" id="557557"/>
    <lineage>
        <taxon>Bacteria</taxon>
        <taxon>Bacillati</taxon>
        <taxon>Bacillota</taxon>
        <taxon>Bacilli</taxon>
        <taxon>Bacillales</taxon>
        <taxon>Paenibacillaceae</taxon>
        <taxon>Cohnella</taxon>
    </lineage>
</organism>
<evidence type="ECO:0000256" key="7">
    <source>
        <dbReference type="SAM" id="Phobius"/>
    </source>
</evidence>
<protein>
    <submittedName>
        <fullName evidence="8">DUF350 domain-containing protein</fullName>
    </submittedName>
</protein>
<evidence type="ECO:0000313" key="9">
    <source>
        <dbReference type="Proteomes" id="UP000535838"/>
    </source>
</evidence>
<keyword evidence="5 7" id="KW-1133">Transmembrane helix</keyword>
<feature type="transmembrane region" description="Helical" evidence="7">
    <location>
        <begin position="110"/>
        <end position="129"/>
    </location>
</feature>
<evidence type="ECO:0000256" key="4">
    <source>
        <dbReference type="ARBA" id="ARBA00022692"/>
    </source>
</evidence>
<feature type="transmembrane region" description="Helical" evidence="7">
    <location>
        <begin position="43"/>
        <end position="63"/>
    </location>
</feature>
<gene>
    <name evidence="8" type="ORF">H7B67_10125</name>
</gene>